<dbReference type="Proteomes" id="UP000315289">
    <property type="component" value="Unassembled WGS sequence"/>
</dbReference>
<keyword evidence="1" id="KW-1133">Transmembrane helix</keyword>
<feature type="transmembrane region" description="Helical" evidence="1">
    <location>
        <begin position="17"/>
        <end position="35"/>
    </location>
</feature>
<evidence type="ECO:0000313" key="3">
    <source>
        <dbReference type="Proteomes" id="UP000315289"/>
    </source>
</evidence>
<sequence length="41" mass="4564">MIVIVPLVRHKGTLGKIIKSIVKIFLSNLYMAIIISKKNIG</sequence>
<dbReference type="AlphaFoldDB" id="A0A557SWT2"/>
<keyword evidence="1" id="KW-0812">Transmembrane</keyword>
<proteinExistence type="predicted"/>
<reference evidence="2 3" key="1">
    <citation type="journal article" date="2019" name="Front. Microbiol.">
        <title>Ammonia Oxidation by the Arctic Terrestrial Thaumarchaeote Candidatus Nitrosocosmicus arcticus Is Stimulated by Increasing Temperatures.</title>
        <authorList>
            <person name="Alves R.J.E."/>
            <person name="Kerou M."/>
            <person name="Zappe A."/>
            <person name="Bittner R."/>
            <person name="Abby S.S."/>
            <person name="Schmidt H.A."/>
            <person name="Pfeifer K."/>
            <person name="Schleper C."/>
        </authorList>
    </citation>
    <scope>NUCLEOTIDE SEQUENCE [LARGE SCALE GENOMIC DNA]</scope>
    <source>
        <strain evidence="2 3">Kfb</strain>
    </source>
</reference>
<protein>
    <submittedName>
        <fullName evidence="2">Uncharacterized protein</fullName>
    </submittedName>
</protein>
<evidence type="ECO:0000256" key="1">
    <source>
        <dbReference type="SAM" id="Phobius"/>
    </source>
</evidence>
<accession>A0A557SWT2</accession>
<organism evidence="2 3">
    <name type="scientific">Candidatus Nitrosocosmicus arcticus</name>
    <dbReference type="NCBI Taxonomy" id="2035267"/>
    <lineage>
        <taxon>Archaea</taxon>
        <taxon>Nitrososphaerota</taxon>
        <taxon>Nitrososphaeria</taxon>
        <taxon>Nitrososphaerales</taxon>
        <taxon>Nitrososphaeraceae</taxon>
        <taxon>Candidatus Nitrosocosmicus</taxon>
    </lineage>
</organism>
<evidence type="ECO:0000313" key="2">
    <source>
        <dbReference type="EMBL" id="TVP41063.1"/>
    </source>
</evidence>
<name>A0A557SWT2_9ARCH</name>
<keyword evidence="3" id="KW-1185">Reference proteome</keyword>
<dbReference type="EMBL" id="VOAH01000004">
    <property type="protein sequence ID" value="TVP41063.1"/>
    <property type="molecule type" value="Genomic_DNA"/>
</dbReference>
<gene>
    <name evidence="2" type="ORF">NARC_40022</name>
</gene>
<keyword evidence="1" id="KW-0472">Membrane</keyword>
<comment type="caution">
    <text evidence="2">The sequence shown here is derived from an EMBL/GenBank/DDBJ whole genome shotgun (WGS) entry which is preliminary data.</text>
</comment>